<feature type="compositionally biased region" description="Basic and acidic residues" evidence="1">
    <location>
        <begin position="351"/>
        <end position="367"/>
    </location>
</feature>
<sequence length="367" mass="41301">MDDAKAAKVARVKELQAGPLSYIEKLEPMRMTWSVFPKRYTPSGPVPEPRTPRPTSPPVWLQGAIFFQVPCTEAPSKYSPLPEPCCEPERSPSSEPRGSERAAQPQPSGTCNGCSSKESTEPRGTPCAGQAGGRQQVKSDQSERTAAQAKKEADLQAKEAEAGRRQDQLAAEVDRILRVTNDPLDWIRVLSLEKDFSERDLERRKKGLFLLLHPDKSSSFADQLTERGVDGVDRIRQAFNLVNEAYEKAKKWLLKPTFFRSCNWRVPSAPAPKKRPEKPPEKRERERREHLLRCAHPMCSYAVTREDFGGFCCKRCHQSFGNDASPQHGHQCEKLVPPATAKKSDPIPPEKPIDPRWKARQKSDPES</sequence>
<feature type="region of interest" description="Disordered" evidence="1">
    <location>
        <begin position="322"/>
        <end position="367"/>
    </location>
</feature>
<feature type="compositionally biased region" description="Pro residues" evidence="1">
    <location>
        <begin position="44"/>
        <end position="57"/>
    </location>
</feature>
<dbReference type="Proteomes" id="UP001642464">
    <property type="component" value="Unassembled WGS sequence"/>
</dbReference>
<feature type="region of interest" description="Disordered" evidence="1">
    <location>
        <begin position="76"/>
        <end position="167"/>
    </location>
</feature>
<accession>A0ABP0PGK5</accession>
<gene>
    <name evidence="2" type="ORF">SCF082_LOCUS36486</name>
</gene>
<name>A0ABP0PGK5_9DINO</name>
<protein>
    <submittedName>
        <fullName evidence="2">Vesicular GABA transporter</fullName>
    </submittedName>
</protein>
<dbReference type="InterPro" id="IPR036869">
    <property type="entry name" value="J_dom_sf"/>
</dbReference>
<feature type="compositionally biased region" description="Basic and acidic residues" evidence="1">
    <location>
        <begin position="149"/>
        <end position="167"/>
    </location>
</feature>
<dbReference type="CDD" id="cd06257">
    <property type="entry name" value="DnaJ"/>
    <property type="match status" value="1"/>
</dbReference>
<dbReference type="Gene3D" id="1.10.287.110">
    <property type="entry name" value="DnaJ domain"/>
    <property type="match status" value="1"/>
</dbReference>
<reference evidence="2 3" key="1">
    <citation type="submission" date="2024-02" db="EMBL/GenBank/DDBJ databases">
        <authorList>
            <person name="Chen Y."/>
            <person name="Shah S."/>
            <person name="Dougan E. K."/>
            <person name="Thang M."/>
            <person name="Chan C."/>
        </authorList>
    </citation>
    <scope>NUCLEOTIDE SEQUENCE [LARGE SCALE GENOMIC DNA]</scope>
</reference>
<comment type="caution">
    <text evidence="2">The sequence shown here is derived from an EMBL/GenBank/DDBJ whole genome shotgun (WGS) entry which is preliminary data.</text>
</comment>
<dbReference type="InterPro" id="IPR001623">
    <property type="entry name" value="DnaJ_domain"/>
</dbReference>
<evidence type="ECO:0000313" key="2">
    <source>
        <dbReference type="EMBL" id="CAK9075177.1"/>
    </source>
</evidence>
<proteinExistence type="predicted"/>
<dbReference type="EMBL" id="CAXAMM010036002">
    <property type="protein sequence ID" value="CAK9075177.1"/>
    <property type="molecule type" value="Genomic_DNA"/>
</dbReference>
<evidence type="ECO:0000256" key="1">
    <source>
        <dbReference type="SAM" id="MobiDB-lite"/>
    </source>
</evidence>
<feature type="compositionally biased region" description="Polar residues" evidence="1">
    <location>
        <begin position="105"/>
        <end position="117"/>
    </location>
</feature>
<feature type="compositionally biased region" description="Basic and acidic residues" evidence="1">
    <location>
        <begin position="87"/>
        <end position="100"/>
    </location>
</feature>
<keyword evidence="3" id="KW-1185">Reference proteome</keyword>
<dbReference type="SUPFAM" id="SSF46565">
    <property type="entry name" value="Chaperone J-domain"/>
    <property type="match status" value="1"/>
</dbReference>
<evidence type="ECO:0000313" key="3">
    <source>
        <dbReference type="Proteomes" id="UP001642464"/>
    </source>
</evidence>
<organism evidence="2 3">
    <name type="scientific">Durusdinium trenchii</name>
    <dbReference type="NCBI Taxonomy" id="1381693"/>
    <lineage>
        <taxon>Eukaryota</taxon>
        <taxon>Sar</taxon>
        <taxon>Alveolata</taxon>
        <taxon>Dinophyceae</taxon>
        <taxon>Suessiales</taxon>
        <taxon>Symbiodiniaceae</taxon>
        <taxon>Durusdinium</taxon>
    </lineage>
</organism>
<feature type="region of interest" description="Disordered" evidence="1">
    <location>
        <begin position="36"/>
        <end position="59"/>
    </location>
</feature>